<evidence type="ECO:0000256" key="1">
    <source>
        <dbReference type="SAM" id="MobiDB-lite"/>
    </source>
</evidence>
<keyword evidence="2" id="KW-1133">Transmembrane helix</keyword>
<dbReference type="EMBL" id="JACHVQ010000002">
    <property type="protein sequence ID" value="MBB2893318.1"/>
    <property type="molecule type" value="Genomic_DNA"/>
</dbReference>
<name>A0A839N6D7_9MICO</name>
<comment type="caution">
    <text evidence="3">The sequence shown here is derived from an EMBL/GenBank/DDBJ whole genome shotgun (WGS) entry which is preliminary data.</text>
</comment>
<dbReference type="Proteomes" id="UP000559182">
    <property type="component" value="Unassembled WGS sequence"/>
</dbReference>
<dbReference type="AlphaFoldDB" id="A0A839N6D7"/>
<evidence type="ECO:0000313" key="3">
    <source>
        <dbReference type="EMBL" id="MBB2893318.1"/>
    </source>
</evidence>
<keyword evidence="2" id="KW-0812">Transmembrane</keyword>
<organism evidence="3 4">
    <name type="scientific">Flexivirga oryzae</name>
    <dbReference type="NCBI Taxonomy" id="1794944"/>
    <lineage>
        <taxon>Bacteria</taxon>
        <taxon>Bacillati</taxon>
        <taxon>Actinomycetota</taxon>
        <taxon>Actinomycetes</taxon>
        <taxon>Micrococcales</taxon>
        <taxon>Dermacoccaceae</taxon>
        <taxon>Flexivirga</taxon>
    </lineage>
</organism>
<keyword evidence="2" id="KW-0472">Membrane</keyword>
<reference evidence="3 4" key="1">
    <citation type="submission" date="2020-08" db="EMBL/GenBank/DDBJ databases">
        <title>Sequencing the genomes of 1000 actinobacteria strains.</title>
        <authorList>
            <person name="Klenk H.-P."/>
        </authorList>
    </citation>
    <scope>NUCLEOTIDE SEQUENCE [LARGE SCALE GENOMIC DNA]</scope>
    <source>
        <strain evidence="3 4">DSM 105369</strain>
    </source>
</reference>
<dbReference type="RefSeq" id="WP_183321647.1">
    <property type="nucleotide sequence ID" value="NZ_JACHVQ010000002.1"/>
</dbReference>
<feature type="region of interest" description="Disordered" evidence="1">
    <location>
        <begin position="1"/>
        <end position="61"/>
    </location>
</feature>
<gene>
    <name evidence="3" type="ORF">FHU39_003336</name>
</gene>
<feature type="compositionally biased region" description="Polar residues" evidence="1">
    <location>
        <begin position="1"/>
        <end position="11"/>
    </location>
</feature>
<evidence type="ECO:0000256" key="2">
    <source>
        <dbReference type="SAM" id="Phobius"/>
    </source>
</evidence>
<accession>A0A839N6D7</accession>
<feature type="transmembrane region" description="Helical" evidence="2">
    <location>
        <begin position="62"/>
        <end position="83"/>
    </location>
</feature>
<feature type="region of interest" description="Disordered" evidence="1">
    <location>
        <begin position="81"/>
        <end position="156"/>
    </location>
</feature>
<feature type="compositionally biased region" description="Gly residues" evidence="1">
    <location>
        <begin position="87"/>
        <end position="114"/>
    </location>
</feature>
<protein>
    <submittedName>
        <fullName evidence="3">Uncharacterized protein</fullName>
    </submittedName>
</protein>
<sequence length="156" mass="14503">MTQQPPQQPEQNGRPPETWSGAASGESPVAPPGYGYGVPDAPQPPATSPALRQPRWSGKKTAVVAALAIGLSSAGAITASAAVPSGSTGGDGMGGRGGFGNFRQFGDGGTGGNSNGSAGSDGNAPGGGVPGGTMPSGAPGAGEGAPGGSSGSGSNT</sequence>
<evidence type="ECO:0000313" key="4">
    <source>
        <dbReference type="Proteomes" id="UP000559182"/>
    </source>
</evidence>
<proteinExistence type="predicted"/>
<keyword evidence="4" id="KW-1185">Reference proteome</keyword>
<feature type="compositionally biased region" description="Gly residues" evidence="1">
    <location>
        <begin position="139"/>
        <end position="156"/>
    </location>
</feature>